<dbReference type="EMBL" id="BAAARK010000043">
    <property type="protein sequence ID" value="GAA2688066.1"/>
    <property type="molecule type" value="Genomic_DNA"/>
</dbReference>
<dbReference type="Gene3D" id="3.30.300.30">
    <property type="match status" value="1"/>
</dbReference>
<dbReference type="Pfam" id="PF13193">
    <property type="entry name" value="AMP-binding_C"/>
    <property type="match status" value="1"/>
</dbReference>
<dbReference type="PROSITE" id="PS00455">
    <property type="entry name" value="AMP_BINDING"/>
    <property type="match status" value="1"/>
</dbReference>
<dbReference type="InterPro" id="IPR009081">
    <property type="entry name" value="PP-bd_ACP"/>
</dbReference>
<dbReference type="SUPFAM" id="SSF56801">
    <property type="entry name" value="Acetyl-CoA synthetase-like"/>
    <property type="match status" value="1"/>
</dbReference>
<dbReference type="CDD" id="cd05930">
    <property type="entry name" value="A_NRPS"/>
    <property type="match status" value="1"/>
</dbReference>
<organism evidence="5 6">
    <name type="scientific">Streptomyces lunalinharesii</name>
    <dbReference type="NCBI Taxonomy" id="333384"/>
    <lineage>
        <taxon>Bacteria</taxon>
        <taxon>Bacillati</taxon>
        <taxon>Actinomycetota</taxon>
        <taxon>Actinomycetes</taxon>
        <taxon>Kitasatosporales</taxon>
        <taxon>Streptomycetaceae</taxon>
        <taxon>Streptomyces</taxon>
    </lineage>
</organism>
<evidence type="ECO:0000313" key="6">
    <source>
        <dbReference type="Proteomes" id="UP001500994"/>
    </source>
</evidence>
<comment type="caution">
    <text evidence="5">The sequence shown here is derived from an EMBL/GenBank/DDBJ whole genome shotgun (WGS) entry which is preliminary data.</text>
</comment>
<dbReference type="SUPFAM" id="SSF47336">
    <property type="entry name" value="ACP-like"/>
    <property type="match status" value="1"/>
</dbReference>
<evidence type="ECO:0000259" key="4">
    <source>
        <dbReference type="PROSITE" id="PS50075"/>
    </source>
</evidence>
<dbReference type="InterPro" id="IPR042099">
    <property type="entry name" value="ANL_N_sf"/>
</dbReference>
<dbReference type="SMART" id="SM00823">
    <property type="entry name" value="PKS_PP"/>
    <property type="match status" value="1"/>
</dbReference>
<name>A0ABP6FAQ4_9ACTN</name>
<evidence type="ECO:0000256" key="1">
    <source>
        <dbReference type="ARBA" id="ARBA00022450"/>
    </source>
</evidence>
<dbReference type="InterPro" id="IPR010071">
    <property type="entry name" value="AA_adenyl_dom"/>
</dbReference>
<keyword evidence="6" id="KW-1185">Reference proteome</keyword>
<feature type="domain" description="Carrier" evidence="4">
    <location>
        <begin position="546"/>
        <end position="621"/>
    </location>
</feature>
<evidence type="ECO:0000256" key="3">
    <source>
        <dbReference type="SAM" id="MobiDB-lite"/>
    </source>
</evidence>
<dbReference type="InterPro" id="IPR025110">
    <property type="entry name" value="AMP-bd_C"/>
</dbReference>
<dbReference type="NCBIfam" id="TIGR01733">
    <property type="entry name" value="AA-adenyl-dom"/>
    <property type="match status" value="1"/>
</dbReference>
<dbReference type="PROSITE" id="PS50075">
    <property type="entry name" value="CARRIER"/>
    <property type="match status" value="1"/>
</dbReference>
<dbReference type="Pfam" id="PF00550">
    <property type="entry name" value="PP-binding"/>
    <property type="match status" value="1"/>
</dbReference>
<reference evidence="6" key="1">
    <citation type="journal article" date="2019" name="Int. J. Syst. Evol. Microbiol.">
        <title>The Global Catalogue of Microorganisms (GCM) 10K type strain sequencing project: providing services to taxonomists for standard genome sequencing and annotation.</title>
        <authorList>
            <consortium name="The Broad Institute Genomics Platform"/>
            <consortium name="The Broad Institute Genome Sequencing Center for Infectious Disease"/>
            <person name="Wu L."/>
            <person name="Ma J."/>
        </authorList>
    </citation>
    <scope>NUCLEOTIDE SEQUENCE [LARGE SCALE GENOMIC DNA]</scope>
    <source>
        <strain evidence="6">JCM 16374</strain>
    </source>
</reference>
<dbReference type="InterPro" id="IPR020806">
    <property type="entry name" value="PKS_PP-bd"/>
</dbReference>
<proteinExistence type="predicted"/>
<dbReference type="InterPro" id="IPR036736">
    <property type="entry name" value="ACP-like_sf"/>
</dbReference>
<protein>
    <recommendedName>
        <fullName evidence="4">Carrier domain-containing protein</fullName>
    </recommendedName>
</protein>
<accession>A0ABP6FAQ4</accession>
<dbReference type="Gene3D" id="1.10.1200.10">
    <property type="entry name" value="ACP-like"/>
    <property type="match status" value="1"/>
</dbReference>
<feature type="region of interest" description="Disordered" evidence="3">
    <location>
        <begin position="1"/>
        <end position="25"/>
    </location>
</feature>
<dbReference type="PRINTS" id="PR00154">
    <property type="entry name" value="AMPBINDING"/>
</dbReference>
<dbReference type="Pfam" id="PF00501">
    <property type="entry name" value="AMP-binding"/>
    <property type="match status" value="1"/>
</dbReference>
<keyword evidence="1" id="KW-0596">Phosphopantetheine</keyword>
<dbReference type="InterPro" id="IPR045851">
    <property type="entry name" value="AMP-bd_C_sf"/>
</dbReference>
<evidence type="ECO:0000313" key="5">
    <source>
        <dbReference type="EMBL" id="GAA2688066.1"/>
    </source>
</evidence>
<sequence length="661" mass="69395">MATLMTNHAPGGPPAPPCPGHHGAPLPSAAALRPVHDLVAEFARVNPARTAVRSGAESIGYADLDAWAGRLAARLAEAGVGRGSRVAVLAEPSTAMIAAVLGVLRIGAAYVPMDPSHPDLRINGILKDAQVSAAVVTKTTRGRLLGLELPLVSAECAGDDEPGEPTGTPFRGARPVAAPVTPTDPAYLIYTSGSTGEPKGVVVEHGQLAASTTARRLVYPGTPVFLLVSPLAFDSSVAGLWGTLTSGGCLVVAGSDEVRDPERLVELIGTHQVTHLLCVPSLYSVVLDAAARLGVARLGSLRTAIVAGESLPPELITRHFANGPTDCALVNEYGPTEATVWASYHCFDVPGPVSIGRPVPGAHLYVLDANLHQVPIGEVGELFVGGSGVARGYHNRPEATALAFLDDPFAETPGARMYRTGDLARWNTDGTLEFLGRRDHQVKIRGHRIELPAVEAHLCALPGVREAAVIPCASGGALTGFVLAPARLSPQEVREQLATRVPAAMVPARIVVLDAFPRTGNGKTDRAALQARVDEEATRPEPAAIPAGADLMMQVAAAWAEVLQVPHVPTDANFFDLGGHSLAMFRLREALNRHTGKLLPVVALFRHTTVATQVALLRDEADGTADGDRRARQEAAVRARRLRARRAASRGVEQCDTELGV</sequence>
<dbReference type="InterPro" id="IPR000873">
    <property type="entry name" value="AMP-dep_synth/lig_dom"/>
</dbReference>
<keyword evidence="2" id="KW-0597">Phosphoprotein</keyword>
<gene>
    <name evidence="5" type="ORF">GCM10009864_72410</name>
</gene>
<dbReference type="Gene3D" id="3.40.50.12780">
    <property type="entry name" value="N-terminal domain of ligase-like"/>
    <property type="match status" value="1"/>
</dbReference>
<dbReference type="Proteomes" id="UP001500994">
    <property type="component" value="Unassembled WGS sequence"/>
</dbReference>
<dbReference type="InterPro" id="IPR020845">
    <property type="entry name" value="AMP-binding_CS"/>
</dbReference>
<dbReference type="PANTHER" id="PTHR45527:SF1">
    <property type="entry name" value="FATTY ACID SYNTHASE"/>
    <property type="match status" value="1"/>
</dbReference>
<dbReference type="PANTHER" id="PTHR45527">
    <property type="entry name" value="NONRIBOSOMAL PEPTIDE SYNTHETASE"/>
    <property type="match status" value="1"/>
</dbReference>
<evidence type="ECO:0000256" key="2">
    <source>
        <dbReference type="ARBA" id="ARBA00022553"/>
    </source>
</evidence>
<dbReference type="InterPro" id="IPR020459">
    <property type="entry name" value="AMP-binding"/>
</dbReference>